<proteinExistence type="predicted"/>
<dbReference type="VEuPathDB" id="FungiDB:EYZ11_012486"/>
<protein>
    <submittedName>
        <fullName evidence="1">Uncharacterized protein</fullName>
    </submittedName>
</protein>
<accession>A0A4S3J0Q1</accession>
<gene>
    <name evidence="1" type="ORF">EYZ11_012486</name>
</gene>
<evidence type="ECO:0000313" key="1">
    <source>
        <dbReference type="EMBL" id="THC88072.1"/>
    </source>
</evidence>
<keyword evidence="2" id="KW-1185">Reference proteome</keyword>
<organism evidence="1 2">
    <name type="scientific">Aspergillus tanneri</name>
    <dbReference type="NCBI Taxonomy" id="1220188"/>
    <lineage>
        <taxon>Eukaryota</taxon>
        <taxon>Fungi</taxon>
        <taxon>Dikarya</taxon>
        <taxon>Ascomycota</taxon>
        <taxon>Pezizomycotina</taxon>
        <taxon>Eurotiomycetes</taxon>
        <taxon>Eurotiomycetidae</taxon>
        <taxon>Eurotiales</taxon>
        <taxon>Aspergillaceae</taxon>
        <taxon>Aspergillus</taxon>
        <taxon>Aspergillus subgen. Circumdati</taxon>
    </lineage>
</organism>
<sequence>MRPDRVYLCVVELGIFDNAWLVAGSQFIEDSFVGLVWVAILQSLNSLRRICWFLKFKKFVEAG</sequence>
<dbReference type="AlphaFoldDB" id="A0A4S3J0Q1"/>
<comment type="caution">
    <text evidence="1">The sequence shown here is derived from an EMBL/GenBank/DDBJ whole genome shotgun (WGS) entry which is preliminary data.</text>
</comment>
<dbReference type="EMBL" id="SOSA01000947">
    <property type="protein sequence ID" value="THC88072.1"/>
    <property type="molecule type" value="Genomic_DNA"/>
</dbReference>
<name>A0A4S3J0Q1_9EURO</name>
<dbReference type="Proteomes" id="UP000308092">
    <property type="component" value="Unassembled WGS sequence"/>
</dbReference>
<evidence type="ECO:0000313" key="2">
    <source>
        <dbReference type="Proteomes" id="UP000308092"/>
    </source>
</evidence>
<reference evidence="1 2" key="1">
    <citation type="submission" date="2019-03" db="EMBL/GenBank/DDBJ databases">
        <title>The genome sequence of a newly discovered highly antifungal drug resistant Aspergillus species, Aspergillus tanneri NIH 1004.</title>
        <authorList>
            <person name="Mounaud S."/>
            <person name="Singh I."/>
            <person name="Joardar V."/>
            <person name="Pakala S."/>
            <person name="Pakala S."/>
            <person name="Venepally P."/>
            <person name="Hoover J."/>
            <person name="Nierman W."/>
            <person name="Chung J."/>
            <person name="Losada L."/>
        </authorList>
    </citation>
    <scope>NUCLEOTIDE SEQUENCE [LARGE SCALE GENOMIC DNA]</scope>
    <source>
        <strain evidence="1 2">NIH1004</strain>
    </source>
</reference>